<gene>
    <name evidence="2" type="ORF">ADN00_04045</name>
</gene>
<accession>A0A0P6Y299</accession>
<dbReference type="GO" id="GO:0019316">
    <property type="term" value="P:D-allose catabolic process"/>
    <property type="evidence" value="ECO:0007669"/>
    <property type="project" value="TreeGrafter"/>
</dbReference>
<dbReference type="RefSeq" id="WP_075061679.1">
    <property type="nucleotide sequence ID" value="NZ_LGCL01000015.1"/>
</dbReference>
<dbReference type="Pfam" id="PF02502">
    <property type="entry name" value="LacAB_rpiB"/>
    <property type="match status" value="1"/>
</dbReference>
<protein>
    <submittedName>
        <fullName evidence="2">Galactose isomerase</fullName>
    </submittedName>
</protein>
<dbReference type="PATRIC" id="fig|1134406.4.peg.164"/>
<dbReference type="GO" id="GO:0009052">
    <property type="term" value="P:pentose-phosphate shunt, non-oxidative branch"/>
    <property type="evidence" value="ECO:0007669"/>
    <property type="project" value="TreeGrafter"/>
</dbReference>
<name>A0A0P6Y299_9CHLR</name>
<dbReference type="InterPro" id="IPR036569">
    <property type="entry name" value="RpiB_LacA_LacB_sf"/>
</dbReference>
<dbReference type="SUPFAM" id="SSF89623">
    <property type="entry name" value="Ribose/Galactose isomerase RpiB/AlsB"/>
    <property type="match status" value="1"/>
</dbReference>
<dbReference type="PANTHER" id="PTHR30345">
    <property type="entry name" value="RIBOSE-5-PHOSPHATE ISOMERASE B"/>
    <property type="match status" value="1"/>
</dbReference>
<dbReference type="STRING" id="1134406.ADN00_04045"/>
<evidence type="ECO:0000256" key="1">
    <source>
        <dbReference type="ARBA" id="ARBA00008754"/>
    </source>
</evidence>
<dbReference type="GO" id="GO:0004751">
    <property type="term" value="F:ribose-5-phosphate isomerase activity"/>
    <property type="evidence" value="ECO:0007669"/>
    <property type="project" value="TreeGrafter"/>
</dbReference>
<dbReference type="OrthoDB" id="1778624at2"/>
<proteinExistence type="inferred from homology"/>
<dbReference type="Gene3D" id="3.40.1400.10">
    <property type="entry name" value="Sugar-phosphate isomerase, RpiB/LacA/LacB"/>
    <property type="match status" value="1"/>
</dbReference>
<comment type="caution">
    <text evidence="2">The sequence shown here is derived from an EMBL/GenBank/DDBJ whole genome shotgun (WGS) entry which is preliminary data.</text>
</comment>
<evidence type="ECO:0000313" key="3">
    <source>
        <dbReference type="Proteomes" id="UP000050417"/>
    </source>
</evidence>
<dbReference type="NCBIfam" id="TIGR00689">
    <property type="entry name" value="rpiB_lacA_lacB"/>
    <property type="match status" value="1"/>
</dbReference>
<keyword evidence="2" id="KW-0413">Isomerase</keyword>
<dbReference type="EMBL" id="LGCL01000015">
    <property type="protein sequence ID" value="KPL79060.1"/>
    <property type="molecule type" value="Genomic_DNA"/>
</dbReference>
<dbReference type="AlphaFoldDB" id="A0A0P6Y299"/>
<reference evidence="2 3" key="1">
    <citation type="submission" date="2015-07" db="EMBL/GenBank/DDBJ databases">
        <title>Genome sequence of Ornatilinea apprima DSM 23815.</title>
        <authorList>
            <person name="Hemp J."/>
            <person name="Ward L.M."/>
            <person name="Pace L.A."/>
            <person name="Fischer W.W."/>
        </authorList>
    </citation>
    <scope>NUCLEOTIDE SEQUENCE [LARGE SCALE GENOMIC DNA]</scope>
    <source>
        <strain evidence="2 3">P3M-1</strain>
    </source>
</reference>
<dbReference type="Proteomes" id="UP000050417">
    <property type="component" value="Unassembled WGS sequence"/>
</dbReference>
<dbReference type="InterPro" id="IPR003500">
    <property type="entry name" value="RpiB_LacA_LacB"/>
</dbReference>
<comment type="similarity">
    <text evidence="1">Belongs to the LacAB/RpiB family.</text>
</comment>
<dbReference type="PANTHER" id="PTHR30345:SF2">
    <property type="entry name" value="SUGAR-PHOSPHATE ISOMERASE, RPIB_LACA_LACB FAMILY"/>
    <property type="match status" value="1"/>
</dbReference>
<dbReference type="PIRSF" id="PIRSF005384">
    <property type="entry name" value="RpiB_LacA_B"/>
    <property type="match status" value="1"/>
</dbReference>
<organism evidence="2 3">
    <name type="scientific">Ornatilinea apprima</name>
    <dbReference type="NCBI Taxonomy" id="1134406"/>
    <lineage>
        <taxon>Bacteria</taxon>
        <taxon>Bacillati</taxon>
        <taxon>Chloroflexota</taxon>
        <taxon>Anaerolineae</taxon>
        <taxon>Anaerolineales</taxon>
        <taxon>Anaerolineaceae</taxon>
        <taxon>Ornatilinea</taxon>
    </lineage>
</organism>
<evidence type="ECO:0000313" key="2">
    <source>
        <dbReference type="EMBL" id="KPL79060.1"/>
    </source>
</evidence>
<sequence>MRIAVGADEQLDVAQYLLDYLRELGHDVDWFGPSVGESQPWPQVAEQVAWSVASGEAQMGVALCWTGTGVCIAANKVRGIRAALCVDAETARGARLWNDANVLCLSMRLASRPVAKEIVDAWLVTDYLSNPTDDACLALIRKLEE</sequence>
<keyword evidence="3" id="KW-1185">Reference proteome</keyword>